<dbReference type="Proteomes" id="UP001151699">
    <property type="component" value="Chromosome X"/>
</dbReference>
<evidence type="ECO:0000313" key="2">
    <source>
        <dbReference type="Proteomes" id="UP001151699"/>
    </source>
</evidence>
<dbReference type="SMART" id="SM00367">
    <property type="entry name" value="LRR_CC"/>
    <property type="match status" value="4"/>
</dbReference>
<dbReference type="InterPro" id="IPR032675">
    <property type="entry name" value="LRR_dom_sf"/>
</dbReference>
<dbReference type="AlphaFoldDB" id="A0A9Q0MSK5"/>
<name>A0A9Q0MSK5_9DIPT</name>
<dbReference type="PANTHER" id="PTHR13318">
    <property type="entry name" value="PARTNER OF PAIRED, ISOFORM B-RELATED"/>
    <property type="match status" value="1"/>
</dbReference>
<dbReference type="OrthoDB" id="63112at2759"/>
<dbReference type="EMBL" id="WJQU01000003">
    <property type="protein sequence ID" value="KAJ6637252.1"/>
    <property type="molecule type" value="Genomic_DNA"/>
</dbReference>
<dbReference type="InterPro" id="IPR006553">
    <property type="entry name" value="Leu-rich_rpt_Cys-con_subtyp"/>
</dbReference>
<keyword evidence="2" id="KW-1185">Reference proteome</keyword>
<dbReference type="GO" id="GO:0031146">
    <property type="term" value="P:SCF-dependent proteasomal ubiquitin-dependent protein catabolic process"/>
    <property type="evidence" value="ECO:0007669"/>
    <property type="project" value="TreeGrafter"/>
</dbReference>
<comment type="caution">
    <text evidence="1">The sequence shown here is derived from an EMBL/GenBank/DDBJ whole genome shotgun (WGS) entry which is preliminary data.</text>
</comment>
<dbReference type="PANTHER" id="PTHR13318:SF95">
    <property type="entry name" value="F-BOX PROTEIN YLR352W"/>
    <property type="match status" value="1"/>
</dbReference>
<accession>A0A9Q0MSK5</accession>
<dbReference type="GO" id="GO:0019005">
    <property type="term" value="C:SCF ubiquitin ligase complex"/>
    <property type="evidence" value="ECO:0007669"/>
    <property type="project" value="TreeGrafter"/>
</dbReference>
<evidence type="ECO:0000313" key="1">
    <source>
        <dbReference type="EMBL" id="KAJ6637252.1"/>
    </source>
</evidence>
<sequence length="523" mass="60192">MPRLNQPKSLEQNSIRALVHFLCDLGEKMMPIIISLSKSEVHRSSQTLEHRIRFVQKYFEYNVPCFLYDPLCDEICIEIPKMIDRIKKRLRPGSPMTEFLSQINVAVSLTEVILSPSLRKLDCDSLPKMIRHLFYSKLSSLSGLEYLNLGSLSGGWKTCDMEPTVLNGIVTMKNLQYFCLNYDCTNNILLALLENCPRLTTLDITSSKSINNDSVNILHRFKNLRRVQLYRTSISIEGYVKLLLSLPFLEDVGRYDEIGRCLEYIVDNYPEKQKFALKKFTSRFVTTRFLQILAENCPEIYYISLFHNVLLCDLLMLVGVNKLSDLRLLSCDFFADQVRNVLAVKGCNLTHLHLEHVDEIDMNALMYISQFCPDLKALTFYNCEMIPSTSVFIKKPTIPPFMNMERLTLIAQCDARHLEFLLCSCFKIKFIKIGTMVPTDDALFQKILSLNPMIHLEELSISCSAGLSIATVYKIVECCPSLSILNELEGWDLIDEMELEAFRLFIETNNFDLNIASKRFQAE</sequence>
<protein>
    <submittedName>
        <fullName evidence="1">Uncharacterized protein</fullName>
    </submittedName>
</protein>
<reference evidence="1" key="1">
    <citation type="submission" date="2022-07" db="EMBL/GenBank/DDBJ databases">
        <authorList>
            <person name="Trinca V."/>
            <person name="Uliana J.V.C."/>
            <person name="Torres T.T."/>
            <person name="Ward R.J."/>
            <person name="Monesi N."/>
        </authorList>
    </citation>
    <scope>NUCLEOTIDE SEQUENCE</scope>
    <source>
        <strain evidence="1">HSMRA1968</strain>
        <tissue evidence="1">Whole embryos</tissue>
    </source>
</reference>
<dbReference type="Gene3D" id="3.80.10.10">
    <property type="entry name" value="Ribonuclease Inhibitor"/>
    <property type="match status" value="2"/>
</dbReference>
<dbReference type="SUPFAM" id="SSF52047">
    <property type="entry name" value="RNI-like"/>
    <property type="match status" value="1"/>
</dbReference>
<gene>
    <name evidence="1" type="ORF">Bhyg_09982</name>
</gene>
<organism evidence="1 2">
    <name type="scientific">Pseudolycoriella hygida</name>
    <dbReference type="NCBI Taxonomy" id="35572"/>
    <lineage>
        <taxon>Eukaryota</taxon>
        <taxon>Metazoa</taxon>
        <taxon>Ecdysozoa</taxon>
        <taxon>Arthropoda</taxon>
        <taxon>Hexapoda</taxon>
        <taxon>Insecta</taxon>
        <taxon>Pterygota</taxon>
        <taxon>Neoptera</taxon>
        <taxon>Endopterygota</taxon>
        <taxon>Diptera</taxon>
        <taxon>Nematocera</taxon>
        <taxon>Sciaroidea</taxon>
        <taxon>Sciaridae</taxon>
        <taxon>Pseudolycoriella</taxon>
    </lineage>
</organism>
<proteinExistence type="predicted"/>